<dbReference type="EMBL" id="KZ992828">
    <property type="protein sequence ID" value="RKP06733.1"/>
    <property type="molecule type" value="Genomic_DNA"/>
</dbReference>
<sequence>MRAPFTLCSATVLAVALLLAELPAATADFRRDSAVSLPVVDADAAGRWVPGTPEQKETPKFWGGKFIDRMKQKFGHAACRAHRTSATIKYFIDRLANGGMPTGTPAEVRRDYLRLVPNEEEAAKVLLPHPHVNTSLPKRELAEILATKTLIHRYLFYSAISYCDNRTIAAEQSTVVLQQDDYPVPTPVNGFKILYWHEQDWLRYYIAASPYQKTIVLVFRGSMNNDNFKKSIDTKPIIPNAGLYASGWDTAQLPKEARLLRGYAGMAEKQMEKAGADLLRAHRDFPDYAVVIAGHSMGGAVAHLAATHIRTYYGTRLPISTVYTYNEPIPGNAVFNDWSAEVLHDVPFFRVTSKDVVTSLFQADLPGMKEKHRYRHAADITEVHCPDAQKNEMIICDGGLDPKCVAGYSCNDLTWEFHSDFAGQRGSRRVCLLSQA</sequence>
<dbReference type="InterPro" id="IPR002921">
    <property type="entry name" value="Fungal_lipase-type"/>
</dbReference>
<evidence type="ECO:0000313" key="3">
    <source>
        <dbReference type="EMBL" id="RKP06733.1"/>
    </source>
</evidence>
<protein>
    <submittedName>
        <fullName evidence="3">Alpha/Beta hydrolase protein</fullName>
    </submittedName>
</protein>
<accession>A0A4P9XLJ3</accession>
<feature type="chain" id="PRO_5020317419" evidence="1">
    <location>
        <begin position="28"/>
        <end position="436"/>
    </location>
</feature>
<dbReference type="Proteomes" id="UP000271241">
    <property type="component" value="Unassembled WGS sequence"/>
</dbReference>
<reference evidence="4" key="1">
    <citation type="journal article" date="2018" name="Nat. Microbiol.">
        <title>Leveraging single-cell genomics to expand the fungal tree of life.</title>
        <authorList>
            <person name="Ahrendt S.R."/>
            <person name="Quandt C.A."/>
            <person name="Ciobanu D."/>
            <person name="Clum A."/>
            <person name="Salamov A."/>
            <person name="Andreopoulos B."/>
            <person name="Cheng J.F."/>
            <person name="Woyke T."/>
            <person name="Pelin A."/>
            <person name="Henrissat B."/>
            <person name="Reynolds N.K."/>
            <person name="Benny G.L."/>
            <person name="Smith M.E."/>
            <person name="James T.Y."/>
            <person name="Grigoriev I.V."/>
        </authorList>
    </citation>
    <scope>NUCLEOTIDE SEQUENCE [LARGE SCALE GENOMIC DNA]</scope>
    <source>
        <strain evidence="4">RSA 1356</strain>
    </source>
</reference>
<evidence type="ECO:0000256" key="1">
    <source>
        <dbReference type="SAM" id="SignalP"/>
    </source>
</evidence>
<dbReference type="CDD" id="cd00519">
    <property type="entry name" value="Lipase_3"/>
    <property type="match status" value="1"/>
</dbReference>
<dbReference type="GO" id="GO:0016787">
    <property type="term" value="F:hydrolase activity"/>
    <property type="evidence" value="ECO:0007669"/>
    <property type="project" value="UniProtKB-KW"/>
</dbReference>
<dbReference type="OrthoDB" id="426718at2759"/>
<dbReference type="Gene3D" id="3.40.50.1820">
    <property type="entry name" value="alpha/beta hydrolase"/>
    <property type="match status" value="1"/>
</dbReference>
<dbReference type="PANTHER" id="PTHR45856">
    <property type="entry name" value="ALPHA/BETA-HYDROLASES SUPERFAMILY PROTEIN"/>
    <property type="match status" value="1"/>
</dbReference>
<gene>
    <name evidence="3" type="ORF">THASP1DRAFT_31460</name>
</gene>
<feature type="domain" description="Fungal lipase-type" evidence="2">
    <location>
        <begin position="216"/>
        <end position="362"/>
    </location>
</feature>
<dbReference type="SUPFAM" id="SSF53474">
    <property type="entry name" value="alpha/beta-Hydrolases"/>
    <property type="match status" value="1"/>
</dbReference>
<evidence type="ECO:0000259" key="2">
    <source>
        <dbReference type="Pfam" id="PF01764"/>
    </source>
</evidence>
<dbReference type="AlphaFoldDB" id="A0A4P9XLJ3"/>
<evidence type="ECO:0000313" key="4">
    <source>
        <dbReference type="Proteomes" id="UP000271241"/>
    </source>
</evidence>
<proteinExistence type="predicted"/>
<dbReference type="Pfam" id="PF01764">
    <property type="entry name" value="Lipase_3"/>
    <property type="match status" value="1"/>
</dbReference>
<dbReference type="InterPro" id="IPR051218">
    <property type="entry name" value="Sec_MonoDiacylglyc_Lipase"/>
</dbReference>
<keyword evidence="3" id="KW-0378">Hydrolase</keyword>
<keyword evidence="1" id="KW-0732">Signal</keyword>
<name>A0A4P9XLJ3_9FUNG</name>
<keyword evidence="4" id="KW-1185">Reference proteome</keyword>
<dbReference type="InterPro" id="IPR029058">
    <property type="entry name" value="AB_hydrolase_fold"/>
</dbReference>
<dbReference type="PANTHER" id="PTHR45856:SF24">
    <property type="entry name" value="FUNGAL LIPASE-LIKE DOMAIN-CONTAINING PROTEIN"/>
    <property type="match status" value="1"/>
</dbReference>
<organism evidence="3 4">
    <name type="scientific">Thamnocephalis sphaerospora</name>
    <dbReference type="NCBI Taxonomy" id="78915"/>
    <lineage>
        <taxon>Eukaryota</taxon>
        <taxon>Fungi</taxon>
        <taxon>Fungi incertae sedis</taxon>
        <taxon>Zoopagomycota</taxon>
        <taxon>Zoopagomycotina</taxon>
        <taxon>Zoopagomycetes</taxon>
        <taxon>Zoopagales</taxon>
        <taxon>Sigmoideomycetaceae</taxon>
        <taxon>Thamnocephalis</taxon>
    </lineage>
</organism>
<feature type="signal peptide" evidence="1">
    <location>
        <begin position="1"/>
        <end position="27"/>
    </location>
</feature>
<dbReference type="GO" id="GO:0006629">
    <property type="term" value="P:lipid metabolic process"/>
    <property type="evidence" value="ECO:0007669"/>
    <property type="project" value="InterPro"/>
</dbReference>